<comment type="subcellular location">
    <subcellularLocation>
        <location evidence="7">Cytoplasm</location>
    </subcellularLocation>
</comment>
<dbReference type="InterPro" id="IPR004527">
    <property type="entry name" value="Glu-tRNA-ligase_bac/mito"/>
</dbReference>
<dbReference type="Gene3D" id="1.10.10.350">
    <property type="match status" value="1"/>
</dbReference>
<evidence type="ECO:0000256" key="5">
    <source>
        <dbReference type="ARBA" id="ARBA00022917"/>
    </source>
</evidence>
<feature type="short sequence motif" description="'HIGH' region" evidence="7">
    <location>
        <begin position="9"/>
        <end position="19"/>
    </location>
</feature>
<dbReference type="PANTHER" id="PTHR43311">
    <property type="entry name" value="GLUTAMATE--TRNA LIGASE"/>
    <property type="match status" value="1"/>
</dbReference>
<comment type="catalytic activity">
    <reaction evidence="7">
        <text>tRNA(Glu) + L-glutamate + ATP = L-glutamyl-tRNA(Glu) + AMP + diphosphate</text>
        <dbReference type="Rhea" id="RHEA:23540"/>
        <dbReference type="Rhea" id="RHEA-COMP:9663"/>
        <dbReference type="Rhea" id="RHEA-COMP:9680"/>
        <dbReference type="ChEBI" id="CHEBI:29985"/>
        <dbReference type="ChEBI" id="CHEBI:30616"/>
        <dbReference type="ChEBI" id="CHEBI:33019"/>
        <dbReference type="ChEBI" id="CHEBI:78442"/>
        <dbReference type="ChEBI" id="CHEBI:78520"/>
        <dbReference type="ChEBI" id="CHEBI:456215"/>
        <dbReference type="EC" id="6.1.1.17"/>
    </reaction>
</comment>
<dbReference type="GO" id="GO:0005524">
    <property type="term" value="F:ATP binding"/>
    <property type="evidence" value="ECO:0007669"/>
    <property type="project" value="UniProtKB-UniRule"/>
</dbReference>
<dbReference type="InterPro" id="IPR049940">
    <property type="entry name" value="GluQ/Sye"/>
</dbReference>
<dbReference type="InterPro" id="IPR008925">
    <property type="entry name" value="aa_tRNA-synth_I_cd-bd_sf"/>
</dbReference>
<dbReference type="Pfam" id="PF00749">
    <property type="entry name" value="tRNA-synt_1c"/>
    <property type="match status" value="1"/>
</dbReference>
<dbReference type="EC" id="6.1.1.17" evidence="7"/>
<evidence type="ECO:0000256" key="4">
    <source>
        <dbReference type="ARBA" id="ARBA00022840"/>
    </source>
</evidence>
<comment type="subunit">
    <text evidence="7">Monomer.</text>
</comment>
<dbReference type="EMBL" id="QQAX01000013">
    <property type="protein sequence ID" value="RDI42701.1"/>
    <property type="molecule type" value="Genomic_DNA"/>
</dbReference>
<dbReference type="AlphaFoldDB" id="A0A370GGA8"/>
<dbReference type="GO" id="GO:0005829">
    <property type="term" value="C:cytosol"/>
    <property type="evidence" value="ECO:0007669"/>
    <property type="project" value="TreeGrafter"/>
</dbReference>
<dbReference type="InterPro" id="IPR020751">
    <property type="entry name" value="aa-tRNA-synth_I_codon-bd_sub2"/>
</dbReference>
<evidence type="ECO:0000256" key="2">
    <source>
        <dbReference type="ARBA" id="ARBA00022598"/>
    </source>
</evidence>
<dbReference type="Gene3D" id="3.40.50.620">
    <property type="entry name" value="HUPs"/>
    <property type="match status" value="1"/>
</dbReference>
<accession>A0A370GGA8</accession>
<dbReference type="InterPro" id="IPR000924">
    <property type="entry name" value="Glu/Gln-tRNA-synth"/>
</dbReference>
<comment type="function">
    <text evidence="7">Catalyzes the attachment of glutamate to tRNA(Glu) in a two-step reaction: glutamate is first activated by ATP to form Glu-AMP and then transferred to the acceptor end of tRNA(Glu).</text>
</comment>
<keyword evidence="3 7" id="KW-0547">Nucleotide-binding</keyword>
<dbReference type="InterPro" id="IPR001412">
    <property type="entry name" value="aa-tRNA-synth_I_CS"/>
</dbReference>
<dbReference type="Proteomes" id="UP000254720">
    <property type="component" value="Unassembled WGS sequence"/>
</dbReference>
<dbReference type="CDD" id="cd00808">
    <property type="entry name" value="GluRS_core"/>
    <property type="match status" value="1"/>
</dbReference>
<evidence type="ECO:0000256" key="7">
    <source>
        <dbReference type="HAMAP-Rule" id="MF_00022"/>
    </source>
</evidence>
<keyword evidence="11" id="KW-1185">Reference proteome</keyword>
<sequence>MNIRTRFSPSPTGMIHLGNARAALFSALFAKKNEGVFILRIEDTDAVRSEERFVEALENDLQWLGVYWQEGPGKDGDYGPYWQSQRQPIYEKYYRILEEKKLIYPCFCTDQELNLARKIQLSRGQAPRYAGTCLRLSPDEVASRLAAGKKPAWRFAVPANTLIEFTDVVKGQQQFKSDDIGDFIVRRADGTAPFLFCNAIDDAEMKVSHVLRGEDHLANTPRQILLLNILGLKVPHYGHLSLIVGDDGAPLSKRHGSFSLHEMREQGFLPVAVMNYLARLGHACDAQALLDFDELANHFYLEKLSRSPAKFDKSQLMYWQKMAVQMLDVAALWHWLGESVASQVPLNLQSLFAETIKANIAFPHDALMWAKIFFHEKVEMGPEELKLLRDAGEQFFVEAEQAVDKYGIDLAPLLAEMKQTLGISGKKLFMPLRVALTGKSYGPELAQIAGILGKEKMKHRFGRAVQYASGNE</sequence>
<comment type="caution">
    <text evidence="7">Lacks conserved residue(s) required for the propagation of feature annotation.</text>
</comment>
<dbReference type="SUPFAM" id="SSF52374">
    <property type="entry name" value="Nucleotidylyl transferase"/>
    <property type="match status" value="1"/>
</dbReference>
<dbReference type="OrthoDB" id="9807503at2"/>
<keyword evidence="2 7" id="KW-0436">Ligase</keyword>
<dbReference type="InterPro" id="IPR045462">
    <property type="entry name" value="aa-tRNA-synth_I_cd-bd"/>
</dbReference>
<dbReference type="GO" id="GO:0008270">
    <property type="term" value="F:zinc ion binding"/>
    <property type="evidence" value="ECO:0007669"/>
    <property type="project" value="InterPro"/>
</dbReference>
<comment type="similarity">
    <text evidence="1 7">Belongs to the class-I aminoacyl-tRNA synthetase family. Glutamate--tRNA ligase type 1 subfamily.</text>
</comment>
<proteinExistence type="inferred from homology"/>
<evidence type="ECO:0000256" key="1">
    <source>
        <dbReference type="ARBA" id="ARBA00007894"/>
    </source>
</evidence>
<keyword evidence="7" id="KW-0963">Cytoplasm</keyword>
<dbReference type="SUPFAM" id="SSF48163">
    <property type="entry name" value="An anticodon-binding domain of class I aminoacyl-tRNA synthetases"/>
    <property type="match status" value="1"/>
</dbReference>
<evidence type="ECO:0000313" key="10">
    <source>
        <dbReference type="EMBL" id="RDI42701.1"/>
    </source>
</evidence>
<feature type="short sequence motif" description="'KMSKS' region" evidence="7">
    <location>
        <begin position="250"/>
        <end position="254"/>
    </location>
</feature>
<dbReference type="PRINTS" id="PR00987">
    <property type="entry name" value="TRNASYNTHGLU"/>
</dbReference>
<dbReference type="GO" id="GO:0004818">
    <property type="term" value="F:glutamate-tRNA ligase activity"/>
    <property type="evidence" value="ECO:0007669"/>
    <property type="project" value="UniProtKB-UniRule"/>
</dbReference>
<dbReference type="PROSITE" id="PS00178">
    <property type="entry name" value="AA_TRNA_LIGASE_I"/>
    <property type="match status" value="1"/>
</dbReference>
<keyword evidence="6 7" id="KW-0030">Aminoacyl-tRNA synthetase</keyword>
<evidence type="ECO:0000259" key="9">
    <source>
        <dbReference type="Pfam" id="PF19269"/>
    </source>
</evidence>
<gene>
    <name evidence="7" type="primary">gltX</name>
    <name evidence="10" type="ORF">C8D86_11330</name>
</gene>
<feature type="domain" description="Glutamyl/glutaminyl-tRNA synthetase class Ib catalytic" evidence="8">
    <location>
        <begin position="3"/>
        <end position="316"/>
    </location>
</feature>
<feature type="binding site" evidence="7">
    <location>
        <position position="253"/>
    </location>
    <ligand>
        <name>ATP</name>
        <dbReference type="ChEBI" id="CHEBI:30616"/>
    </ligand>
</feature>
<dbReference type="GO" id="GO:0000049">
    <property type="term" value="F:tRNA binding"/>
    <property type="evidence" value="ECO:0007669"/>
    <property type="project" value="InterPro"/>
</dbReference>
<dbReference type="InterPro" id="IPR020058">
    <property type="entry name" value="Glu/Gln-tRNA-synth_Ib_cat-dom"/>
</dbReference>
<dbReference type="Pfam" id="PF19269">
    <property type="entry name" value="Anticodon_2"/>
    <property type="match status" value="1"/>
</dbReference>
<protein>
    <recommendedName>
        <fullName evidence="7">Glutamate--tRNA ligase</fullName>
        <ecNumber evidence="7">6.1.1.17</ecNumber>
    </recommendedName>
    <alternativeName>
        <fullName evidence="7">Glutamyl-tRNA synthetase</fullName>
        <shortName evidence="7">GluRS</shortName>
    </alternativeName>
</protein>
<dbReference type="HAMAP" id="MF_00022">
    <property type="entry name" value="Glu_tRNA_synth_type1"/>
    <property type="match status" value="1"/>
</dbReference>
<name>A0A370GGA8_9COXI</name>
<evidence type="ECO:0000259" key="8">
    <source>
        <dbReference type="Pfam" id="PF00749"/>
    </source>
</evidence>
<dbReference type="PANTHER" id="PTHR43311:SF2">
    <property type="entry name" value="GLUTAMATE--TRNA LIGASE, MITOCHONDRIAL-RELATED"/>
    <property type="match status" value="1"/>
</dbReference>
<dbReference type="InterPro" id="IPR033910">
    <property type="entry name" value="GluRS_core"/>
</dbReference>
<dbReference type="GO" id="GO:0006424">
    <property type="term" value="P:glutamyl-tRNA aminoacylation"/>
    <property type="evidence" value="ECO:0007669"/>
    <property type="project" value="UniProtKB-UniRule"/>
</dbReference>
<evidence type="ECO:0000256" key="6">
    <source>
        <dbReference type="ARBA" id="ARBA00023146"/>
    </source>
</evidence>
<dbReference type="RefSeq" id="WP_114834564.1">
    <property type="nucleotide sequence ID" value="NZ_LR699114.1"/>
</dbReference>
<keyword evidence="4 7" id="KW-0067">ATP-binding</keyword>
<comment type="caution">
    <text evidence="10">The sequence shown here is derived from an EMBL/GenBank/DDBJ whole genome shotgun (WGS) entry which is preliminary data.</text>
</comment>
<dbReference type="InterPro" id="IPR014729">
    <property type="entry name" value="Rossmann-like_a/b/a_fold"/>
</dbReference>
<organism evidence="10 11">
    <name type="scientific">Aquicella lusitana</name>
    <dbReference type="NCBI Taxonomy" id="254246"/>
    <lineage>
        <taxon>Bacteria</taxon>
        <taxon>Pseudomonadati</taxon>
        <taxon>Pseudomonadota</taxon>
        <taxon>Gammaproteobacteria</taxon>
        <taxon>Legionellales</taxon>
        <taxon>Coxiellaceae</taxon>
        <taxon>Aquicella</taxon>
    </lineage>
</organism>
<evidence type="ECO:0000256" key="3">
    <source>
        <dbReference type="ARBA" id="ARBA00022741"/>
    </source>
</evidence>
<dbReference type="NCBIfam" id="TIGR00464">
    <property type="entry name" value="gltX_bact"/>
    <property type="match status" value="1"/>
</dbReference>
<evidence type="ECO:0000313" key="11">
    <source>
        <dbReference type="Proteomes" id="UP000254720"/>
    </source>
</evidence>
<keyword evidence="5 7" id="KW-0648">Protein biosynthesis</keyword>
<feature type="domain" description="Aminoacyl-tRNA synthetase class I anticodon-binding" evidence="9">
    <location>
        <begin position="353"/>
        <end position="464"/>
    </location>
</feature>
<reference evidence="10 11" key="1">
    <citation type="submission" date="2018-07" db="EMBL/GenBank/DDBJ databases">
        <title>Genomic Encyclopedia of Type Strains, Phase IV (KMG-IV): sequencing the most valuable type-strain genomes for metagenomic binning, comparative biology and taxonomic classification.</title>
        <authorList>
            <person name="Goeker M."/>
        </authorList>
    </citation>
    <scope>NUCLEOTIDE SEQUENCE [LARGE SCALE GENOMIC DNA]</scope>
    <source>
        <strain evidence="10 11">DSM 16500</strain>
    </source>
</reference>